<accession>A0A0B7A3S4</accession>
<sequence length="56" mass="6261">VSHHARYTSLTQELIESTSLTSCKITSVYMHSSAFVLLCNQPVISSFSLKVICSRR</sequence>
<evidence type="ECO:0000313" key="1">
    <source>
        <dbReference type="EMBL" id="CEK75594.1"/>
    </source>
</evidence>
<reference evidence="1" key="1">
    <citation type="submission" date="2014-12" db="EMBL/GenBank/DDBJ databases">
        <title>Insight into the proteome of Arion vulgaris.</title>
        <authorList>
            <person name="Aradska J."/>
            <person name="Bulat T."/>
            <person name="Smidak R."/>
            <person name="Sarate P."/>
            <person name="Gangsoo J."/>
            <person name="Sialana F."/>
            <person name="Bilban M."/>
            <person name="Lubec G."/>
        </authorList>
    </citation>
    <scope>NUCLEOTIDE SEQUENCE</scope>
    <source>
        <tissue evidence="1">Skin</tissue>
    </source>
</reference>
<dbReference type="EMBL" id="HACG01028729">
    <property type="protein sequence ID" value="CEK75594.1"/>
    <property type="molecule type" value="Transcribed_RNA"/>
</dbReference>
<proteinExistence type="predicted"/>
<organism evidence="1">
    <name type="scientific">Arion vulgaris</name>
    <dbReference type="NCBI Taxonomy" id="1028688"/>
    <lineage>
        <taxon>Eukaryota</taxon>
        <taxon>Metazoa</taxon>
        <taxon>Spiralia</taxon>
        <taxon>Lophotrochozoa</taxon>
        <taxon>Mollusca</taxon>
        <taxon>Gastropoda</taxon>
        <taxon>Heterobranchia</taxon>
        <taxon>Euthyneura</taxon>
        <taxon>Panpulmonata</taxon>
        <taxon>Eupulmonata</taxon>
        <taxon>Stylommatophora</taxon>
        <taxon>Helicina</taxon>
        <taxon>Arionoidea</taxon>
        <taxon>Arionidae</taxon>
        <taxon>Arion</taxon>
    </lineage>
</organism>
<feature type="non-terminal residue" evidence="1">
    <location>
        <position position="1"/>
    </location>
</feature>
<protein>
    <submittedName>
        <fullName evidence="1">Uncharacterized protein</fullName>
    </submittedName>
</protein>
<name>A0A0B7A3S4_9EUPU</name>
<dbReference type="AlphaFoldDB" id="A0A0B7A3S4"/>
<gene>
    <name evidence="1" type="primary">ORF96209</name>
</gene>